<feature type="transmembrane region" description="Helical" evidence="6">
    <location>
        <begin position="90"/>
        <end position="110"/>
    </location>
</feature>
<accession>A0A7C8GSU9</accession>
<comment type="caution">
    <text evidence="7">The sequence shown here is derived from an EMBL/GenBank/DDBJ whole genome shotgun (WGS) entry which is preliminary data.</text>
</comment>
<dbReference type="OrthoDB" id="3176438at2"/>
<name>A0A7C8GSU9_9BACI</name>
<comment type="subcellular location">
    <subcellularLocation>
        <location evidence="1">Cell membrane</location>
        <topology evidence="1">Multi-pass membrane protein</topology>
    </subcellularLocation>
</comment>
<evidence type="ECO:0000256" key="5">
    <source>
        <dbReference type="ARBA" id="ARBA00023136"/>
    </source>
</evidence>
<proteinExistence type="predicted"/>
<reference evidence="7 8" key="1">
    <citation type="submission" date="2019-10" db="EMBL/GenBank/DDBJ databases">
        <title>Gracilibacillus sp. nov. isolated from rice seeds.</title>
        <authorList>
            <person name="He S."/>
        </authorList>
    </citation>
    <scope>NUCLEOTIDE SEQUENCE [LARGE SCALE GENOMIC DNA]</scope>
    <source>
        <strain evidence="7 8">TD8</strain>
    </source>
</reference>
<gene>
    <name evidence="7" type="ORF">F9U64_15325</name>
</gene>
<evidence type="ECO:0000256" key="1">
    <source>
        <dbReference type="ARBA" id="ARBA00004651"/>
    </source>
</evidence>
<keyword evidence="2" id="KW-1003">Cell membrane</keyword>
<dbReference type="Proteomes" id="UP000480246">
    <property type="component" value="Unassembled WGS sequence"/>
</dbReference>
<protein>
    <submittedName>
        <fullName evidence="7">CidA/LrgA family protein</fullName>
    </submittedName>
</protein>
<evidence type="ECO:0000256" key="3">
    <source>
        <dbReference type="ARBA" id="ARBA00022692"/>
    </source>
</evidence>
<evidence type="ECO:0000256" key="2">
    <source>
        <dbReference type="ARBA" id="ARBA00022475"/>
    </source>
</evidence>
<evidence type="ECO:0000313" key="7">
    <source>
        <dbReference type="EMBL" id="KAB8129385.1"/>
    </source>
</evidence>
<evidence type="ECO:0000256" key="4">
    <source>
        <dbReference type="ARBA" id="ARBA00022989"/>
    </source>
</evidence>
<dbReference type="NCBIfam" id="NF002460">
    <property type="entry name" value="PRK01658.1"/>
    <property type="match status" value="1"/>
</dbReference>
<feature type="transmembrane region" description="Helical" evidence="6">
    <location>
        <begin position="62"/>
        <end position="84"/>
    </location>
</feature>
<keyword evidence="5 6" id="KW-0472">Membrane</keyword>
<dbReference type="Pfam" id="PF03788">
    <property type="entry name" value="LrgA"/>
    <property type="match status" value="1"/>
</dbReference>
<dbReference type="InterPro" id="IPR005538">
    <property type="entry name" value="LrgA/CidA"/>
</dbReference>
<dbReference type="PANTHER" id="PTHR33931">
    <property type="entry name" value="HOLIN-LIKE PROTEIN CIDA-RELATED"/>
    <property type="match status" value="1"/>
</dbReference>
<dbReference type="AlphaFoldDB" id="A0A7C8GSU9"/>
<dbReference type="EMBL" id="WEID01000076">
    <property type="protein sequence ID" value="KAB8129385.1"/>
    <property type="molecule type" value="Genomic_DNA"/>
</dbReference>
<evidence type="ECO:0000313" key="8">
    <source>
        <dbReference type="Proteomes" id="UP000480246"/>
    </source>
</evidence>
<organism evidence="7 8">
    <name type="scientific">Gracilibacillus oryzae</name>
    <dbReference type="NCBI Taxonomy" id="1672701"/>
    <lineage>
        <taxon>Bacteria</taxon>
        <taxon>Bacillati</taxon>
        <taxon>Bacillota</taxon>
        <taxon>Bacilli</taxon>
        <taxon>Bacillales</taxon>
        <taxon>Bacillaceae</taxon>
        <taxon>Gracilibacillus</taxon>
    </lineage>
</organism>
<keyword evidence="8" id="KW-1185">Reference proteome</keyword>
<keyword evidence="3 6" id="KW-0812">Transmembrane</keyword>
<dbReference type="PANTHER" id="PTHR33931:SF2">
    <property type="entry name" value="HOLIN-LIKE PROTEIN CIDA"/>
    <property type="match status" value="1"/>
</dbReference>
<feature type="transmembrane region" description="Helical" evidence="6">
    <location>
        <begin position="30"/>
        <end position="50"/>
    </location>
</feature>
<evidence type="ECO:0000256" key="6">
    <source>
        <dbReference type="SAM" id="Phobius"/>
    </source>
</evidence>
<sequence>MKFIKIILQISVLFLFNLIGETIQSFFHLTIPGSIIGMLLFFVLLVTKVIPEKLIKDGIDLLIKDMPLFFIPVTVGVIEFLDFFKGKGSFILFITFISTMVVILTTSFIADKLLQKEVGTK</sequence>
<keyword evidence="4 6" id="KW-1133">Transmembrane helix</keyword>
<dbReference type="GO" id="GO:0005886">
    <property type="term" value="C:plasma membrane"/>
    <property type="evidence" value="ECO:0007669"/>
    <property type="project" value="UniProtKB-SubCell"/>
</dbReference>